<keyword evidence="3" id="KW-1185">Reference proteome</keyword>
<keyword evidence="1" id="KW-0472">Membrane</keyword>
<dbReference type="OrthoDB" id="3936150at2759"/>
<dbReference type="Proteomes" id="UP001154114">
    <property type="component" value="Unassembled WGS sequence"/>
</dbReference>
<feature type="transmembrane region" description="Helical" evidence="1">
    <location>
        <begin position="20"/>
        <end position="40"/>
    </location>
</feature>
<name>A0A9P0DY96_CHRIL</name>
<accession>A0A9P0DY96</accession>
<evidence type="ECO:0000313" key="3">
    <source>
        <dbReference type="Proteomes" id="UP001154114"/>
    </source>
</evidence>
<keyword evidence="1" id="KW-1133">Transmembrane helix</keyword>
<keyword evidence="1" id="KW-0812">Transmembrane</keyword>
<protein>
    <submittedName>
        <fullName evidence="2">Uncharacterized protein</fullName>
    </submittedName>
</protein>
<sequence>MSVIKDLKTFVSKSYAVKSSLILFMFFANMAAGFGLNMWIPELLLRIQGRECKLTASTAAQKTQTVQRLHSGGQNRSYIRRFPI</sequence>
<dbReference type="AlphaFoldDB" id="A0A9P0DY96"/>
<proteinExistence type="predicted"/>
<evidence type="ECO:0000256" key="1">
    <source>
        <dbReference type="SAM" id="Phobius"/>
    </source>
</evidence>
<organism evidence="2 3">
    <name type="scientific">Chrysodeixis includens</name>
    <name type="common">Soybean looper</name>
    <name type="synonym">Pseudoplusia includens</name>
    <dbReference type="NCBI Taxonomy" id="689277"/>
    <lineage>
        <taxon>Eukaryota</taxon>
        <taxon>Metazoa</taxon>
        <taxon>Ecdysozoa</taxon>
        <taxon>Arthropoda</taxon>
        <taxon>Hexapoda</taxon>
        <taxon>Insecta</taxon>
        <taxon>Pterygota</taxon>
        <taxon>Neoptera</taxon>
        <taxon>Endopterygota</taxon>
        <taxon>Lepidoptera</taxon>
        <taxon>Glossata</taxon>
        <taxon>Ditrysia</taxon>
        <taxon>Noctuoidea</taxon>
        <taxon>Noctuidae</taxon>
        <taxon>Plusiinae</taxon>
        <taxon>Chrysodeixis</taxon>
    </lineage>
</organism>
<gene>
    <name evidence="2" type="ORF">CINC_LOCUS68</name>
</gene>
<evidence type="ECO:0000313" key="2">
    <source>
        <dbReference type="EMBL" id="CAH1286869.1"/>
    </source>
</evidence>
<reference evidence="2" key="1">
    <citation type="submission" date="2021-12" db="EMBL/GenBank/DDBJ databases">
        <authorList>
            <person name="King R."/>
        </authorList>
    </citation>
    <scope>NUCLEOTIDE SEQUENCE</scope>
</reference>
<comment type="caution">
    <text evidence="2">The sequence shown here is derived from an EMBL/GenBank/DDBJ whole genome shotgun (WGS) entry which is preliminary data.</text>
</comment>
<dbReference type="EMBL" id="CAJCES030000026">
    <property type="protein sequence ID" value="CAH1286869.1"/>
    <property type="molecule type" value="Genomic_DNA"/>
</dbReference>